<accession>A0ABS5RX67</accession>
<evidence type="ECO:0000313" key="3">
    <source>
        <dbReference type="EMBL" id="MBS9720809.1"/>
    </source>
</evidence>
<evidence type="ECO:0000259" key="2">
    <source>
        <dbReference type="Pfam" id="PF06724"/>
    </source>
</evidence>
<keyword evidence="1" id="KW-0812">Transmembrane</keyword>
<feature type="domain" description="DUF1206" evidence="2">
    <location>
        <begin position="22"/>
        <end position="89"/>
    </location>
</feature>
<sequence length="271" mass="28110">MEQHIASAAHASRPWIKPMARVGYTARGMVYMVIGWLALLSGLGGGGGTTDSKGAVQTLMASGPGLVIAIILILGLLSYALWRFIQAALDPDDHGLSAKGTAIRIGLAASGITYLGLTAYTFSLWRGSASGGEGGAGAFSDWVTGIIGGTAAAFALAAILAGVAIAHFIKAWKRGYEKYMELDEDTKTKIAPVAVTGLVARGSIFVVLAVLLFYHGSLAGEGKPGTEDALNFIHELPFGSVLLIAVAVGLIAFALYSFAEAAWRRVDPVDA</sequence>
<keyword evidence="4" id="KW-1185">Reference proteome</keyword>
<dbReference type="Proteomes" id="UP001297272">
    <property type="component" value="Unassembled WGS sequence"/>
</dbReference>
<feature type="transmembrane region" description="Helical" evidence="1">
    <location>
        <begin position="29"/>
        <end position="47"/>
    </location>
</feature>
<gene>
    <name evidence="3" type="ORF">JYU29_08930</name>
</gene>
<reference evidence="3 4" key="1">
    <citation type="submission" date="2021-03" db="EMBL/GenBank/DDBJ databases">
        <title>Tianweitania aestuarii sp. nov., isolated from a tidal flat.</title>
        <authorList>
            <person name="Park S."/>
            <person name="Yoon J.-H."/>
        </authorList>
    </citation>
    <scope>NUCLEOTIDE SEQUENCE [LARGE SCALE GENOMIC DNA]</scope>
    <source>
        <strain evidence="3 4">BSSL-BM11</strain>
    </source>
</reference>
<proteinExistence type="predicted"/>
<dbReference type="RefSeq" id="WP_213984467.1">
    <property type="nucleotide sequence ID" value="NZ_JAFMNX010000002.1"/>
</dbReference>
<keyword evidence="1" id="KW-0472">Membrane</keyword>
<feature type="domain" description="DUF1206" evidence="2">
    <location>
        <begin position="197"/>
        <end position="264"/>
    </location>
</feature>
<protein>
    <submittedName>
        <fullName evidence="3">DUF1206 domain-containing protein</fullName>
    </submittedName>
</protein>
<feature type="transmembrane region" description="Helical" evidence="1">
    <location>
        <begin position="59"/>
        <end position="82"/>
    </location>
</feature>
<keyword evidence="1" id="KW-1133">Transmembrane helix</keyword>
<dbReference type="EMBL" id="JAFMNX010000002">
    <property type="protein sequence ID" value="MBS9720809.1"/>
    <property type="molecule type" value="Genomic_DNA"/>
</dbReference>
<evidence type="ECO:0000256" key="1">
    <source>
        <dbReference type="SAM" id="Phobius"/>
    </source>
</evidence>
<feature type="transmembrane region" description="Helical" evidence="1">
    <location>
        <begin position="190"/>
        <end position="216"/>
    </location>
</feature>
<comment type="caution">
    <text evidence="3">The sequence shown here is derived from an EMBL/GenBank/DDBJ whole genome shotgun (WGS) entry which is preliminary data.</text>
</comment>
<evidence type="ECO:0000313" key="4">
    <source>
        <dbReference type="Proteomes" id="UP001297272"/>
    </source>
</evidence>
<name>A0ABS5RX67_9HYPH</name>
<feature type="transmembrane region" description="Helical" evidence="1">
    <location>
        <begin position="236"/>
        <end position="256"/>
    </location>
</feature>
<feature type="transmembrane region" description="Helical" evidence="1">
    <location>
        <begin position="102"/>
        <end position="122"/>
    </location>
</feature>
<dbReference type="InterPro" id="IPR009597">
    <property type="entry name" value="DUF1206"/>
</dbReference>
<feature type="transmembrane region" description="Helical" evidence="1">
    <location>
        <begin position="142"/>
        <end position="169"/>
    </location>
</feature>
<organism evidence="3 4">
    <name type="scientific">Tianweitania aestuarii</name>
    <dbReference type="NCBI Taxonomy" id="2814886"/>
    <lineage>
        <taxon>Bacteria</taxon>
        <taxon>Pseudomonadati</taxon>
        <taxon>Pseudomonadota</taxon>
        <taxon>Alphaproteobacteria</taxon>
        <taxon>Hyphomicrobiales</taxon>
        <taxon>Phyllobacteriaceae</taxon>
        <taxon>Tianweitania</taxon>
    </lineage>
</organism>
<dbReference type="Pfam" id="PF06724">
    <property type="entry name" value="DUF1206"/>
    <property type="match status" value="2"/>
</dbReference>